<proteinExistence type="predicted"/>
<evidence type="ECO:0000256" key="1">
    <source>
        <dbReference type="ARBA" id="ARBA00022737"/>
    </source>
</evidence>
<dbReference type="PANTHER" id="PTHR46031:SF37">
    <property type="entry name" value="DRBM DOMAIN-CONTAINING PROTEIN"/>
    <property type="match status" value="1"/>
</dbReference>
<dbReference type="EMBL" id="CM010723">
    <property type="protein sequence ID" value="RZC77477.1"/>
    <property type="molecule type" value="Genomic_DNA"/>
</dbReference>
<organism evidence="5 6">
    <name type="scientific">Papaver somniferum</name>
    <name type="common">Opium poppy</name>
    <dbReference type="NCBI Taxonomy" id="3469"/>
    <lineage>
        <taxon>Eukaryota</taxon>
        <taxon>Viridiplantae</taxon>
        <taxon>Streptophyta</taxon>
        <taxon>Embryophyta</taxon>
        <taxon>Tracheophyta</taxon>
        <taxon>Spermatophyta</taxon>
        <taxon>Magnoliopsida</taxon>
        <taxon>Ranunculales</taxon>
        <taxon>Papaveraceae</taxon>
        <taxon>Papaveroideae</taxon>
        <taxon>Papaver</taxon>
    </lineage>
</organism>
<sequence length="205" mass="22364">MPPLPLSDLCSGLPDYKNCLIKYAQQSTVALPVYETVHEGFRCTVYLDGEAYRSVNTFGNPEDAEQDASKLALESIAKKIKQESISIINKDTYGTTVTIPGCNSGASTRKRSGPTGKRKQILNPSPPTLSDTVGCKSILNEYAVKMNLSKPVYTTTQLERVPFFISSLVFYGKTYTGPPASNKKDAERLAARKAIYSTGIYKACA</sequence>
<dbReference type="Pfam" id="PF00035">
    <property type="entry name" value="dsrm"/>
    <property type="match status" value="1"/>
</dbReference>
<reference evidence="5 6" key="1">
    <citation type="journal article" date="2018" name="Science">
        <title>The opium poppy genome and morphinan production.</title>
        <authorList>
            <person name="Guo L."/>
            <person name="Winzer T."/>
            <person name="Yang X."/>
            <person name="Li Y."/>
            <person name="Ning Z."/>
            <person name="He Z."/>
            <person name="Teodor R."/>
            <person name="Lu Y."/>
            <person name="Bowser T.A."/>
            <person name="Graham I.A."/>
            <person name="Ye K."/>
        </authorList>
    </citation>
    <scope>NUCLEOTIDE SEQUENCE [LARGE SCALE GENOMIC DNA]</scope>
    <source>
        <strain evidence="6">cv. HN1</strain>
        <tissue evidence="5">Leaves</tissue>
    </source>
</reference>
<keyword evidence="1" id="KW-0677">Repeat</keyword>
<gene>
    <name evidence="5" type="ORF">C5167_001696</name>
</gene>
<dbReference type="SUPFAM" id="SSF54768">
    <property type="entry name" value="dsRNA-binding domain-like"/>
    <property type="match status" value="2"/>
</dbReference>
<protein>
    <recommendedName>
        <fullName evidence="4">DRBM domain-containing protein</fullName>
    </recommendedName>
</protein>
<dbReference type="GO" id="GO:0003723">
    <property type="term" value="F:RNA binding"/>
    <property type="evidence" value="ECO:0007669"/>
    <property type="project" value="UniProtKB-KW"/>
</dbReference>
<dbReference type="Proteomes" id="UP000316621">
    <property type="component" value="Chromosome 9"/>
</dbReference>
<evidence type="ECO:0000259" key="4">
    <source>
        <dbReference type="SMART" id="SM00358"/>
    </source>
</evidence>
<dbReference type="Gramene" id="RZC77477">
    <property type="protein sequence ID" value="RZC77477"/>
    <property type="gene ID" value="C5167_001696"/>
</dbReference>
<dbReference type="STRING" id="3469.A0A4Y7KXG3"/>
<feature type="region of interest" description="Disordered" evidence="3">
    <location>
        <begin position="104"/>
        <end position="128"/>
    </location>
</feature>
<evidence type="ECO:0000313" key="6">
    <source>
        <dbReference type="Proteomes" id="UP000316621"/>
    </source>
</evidence>
<dbReference type="InterPro" id="IPR014720">
    <property type="entry name" value="dsRBD_dom"/>
</dbReference>
<evidence type="ECO:0000256" key="2">
    <source>
        <dbReference type="ARBA" id="ARBA00022884"/>
    </source>
</evidence>
<feature type="domain" description="DRBM" evidence="4">
    <location>
        <begin position="135"/>
        <end position="199"/>
    </location>
</feature>
<keyword evidence="2" id="KW-0694">RNA-binding</keyword>
<feature type="domain" description="DRBM" evidence="4">
    <location>
        <begin position="16"/>
        <end position="77"/>
    </location>
</feature>
<dbReference type="SMART" id="SM00358">
    <property type="entry name" value="DSRM"/>
    <property type="match status" value="2"/>
</dbReference>
<dbReference type="AlphaFoldDB" id="A0A4Y7KXG3"/>
<name>A0A4Y7KXG3_PAPSO</name>
<evidence type="ECO:0000256" key="3">
    <source>
        <dbReference type="SAM" id="MobiDB-lite"/>
    </source>
</evidence>
<dbReference type="OMA" id="VYICHLV"/>
<feature type="compositionally biased region" description="Basic residues" evidence="3">
    <location>
        <begin position="108"/>
        <end position="120"/>
    </location>
</feature>
<evidence type="ECO:0000313" key="5">
    <source>
        <dbReference type="EMBL" id="RZC77477.1"/>
    </source>
</evidence>
<keyword evidence="6" id="KW-1185">Reference proteome</keyword>
<dbReference type="PANTHER" id="PTHR46031">
    <property type="match status" value="1"/>
</dbReference>
<accession>A0A4Y7KXG3</accession>
<dbReference type="Gene3D" id="3.30.160.20">
    <property type="match status" value="2"/>
</dbReference>